<evidence type="ECO:0000256" key="1">
    <source>
        <dbReference type="SAM" id="MobiDB-lite"/>
    </source>
</evidence>
<feature type="compositionally biased region" description="Basic residues" evidence="1">
    <location>
        <begin position="15"/>
        <end position="27"/>
    </location>
</feature>
<organism evidence="2">
    <name type="scientific">uncultured Solirubrobacteraceae bacterium</name>
    <dbReference type="NCBI Taxonomy" id="1162706"/>
    <lineage>
        <taxon>Bacteria</taxon>
        <taxon>Bacillati</taxon>
        <taxon>Actinomycetota</taxon>
        <taxon>Thermoleophilia</taxon>
        <taxon>Solirubrobacterales</taxon>
        <taxon>Solirubrobacteraceae</taxon>
        <taxon>environmental samples</taxon>
    </lineage>
</organism>
<name>A0A6J4SDP4_9ACTN</name>
<accession>A0A6J4SDP4</accession>
<feature type="compositionally biased region" description="Gly residues" evidence="1">
    <location>
        <begin position="207"/>
        <end position="217"/>
    </location>
</feature>
<protein>
    <submittedName>
        <fullName evidence="2">Uncharacterized protein</fullName>
    </submittedName>
</protein>
<gene>
    <name evidence="2" type="ORF">AVDCRST_MAG13-1630</name>
</gene>
<reference evidence="2" key="1">
    <citation type="submission" date="2020-02" db="EMBL/GenBank/DDBJ databases">
        <authorList>
            <person name="Meier V. D."/>
        </authorList>
    </citation>
    <scope>NUCLEOTIDE SEQUENCE</scope>
    <source>
        <strain evidence="2">AVDCRST_MAG13</strain>
    </source>
</reference>
<feature type="region of interest" description="Disordered" evidence="1">
    <location>
        <begin position="1"/>
        <end position="284"/>
    </location>
</feature>
<feature type="non-terminal residue" evidence="2">
    <location>
        <position position="284"/>
    </location>
</feature>
<dbReference type="EMBL" id="CADCVO010000259">
    <property type="protein sequence ID" value="CAA9489047.1"/>
    <property type="molecule type" value="Genomic_DNA"/>
</dbReference>
<feature type="non-terminal residue" evidence="2">
    <location>
        <position position="1"/>
    </location>
</feature>
<feature type="compositionally biased region" description="Basic residues" evidence="1">
    <location>
        <begin position="169"/>
        <end position="178"/>
    </location>
</feature>
<dbReference type="AlphaFoldDB" id="A0A6J4SDP4"/>
<sequence>RGGRRGPRLPALGARGRRPRGRLRPHGRPPPPARGPPRGGATAGRPPAHRRRPAHAHGPLRGLRHPGRGAPGHGPRPGPRGDRGDRPQRDLRGARGAGQGLRVRREGHRVRGGQDRLPGRGHRALPHGEDPARALPAGDHRGDPPPGRPRLRPAPVRPHALRAGLRAPAGHRGRHRRDRGLQPARGHRLLQRGGRPLRRQVPDRGGRGLGLPRGAGPGLRARADAGLRRAGGVPGGAARRGDPHEAVEPALRAGAEVPRDEGHPVRGAPGAPGAAGAAGDPQGL</sequence>
<proteinExistence type="predicted"/>
<feature type="compositionally biased region" description="Basic and acidic residues" evidence="1">
    <location>
        <begin position="79"/>
        <end position="93"/>
    </location>
</feature>
<feature type="compositionally biased region" description="Basic residues" evidence="1">
    <location>
        <begin position="185"/>
        <end position="198"/>
    </location>
</feature>
<feature type="compositionally biased region" description="Basic and acidic residues" evidence="1">
    <location>
        <begin position="126"/>
        <end position="143"/>
    </location>
</feature>
<evidence type="ECO:0000313" key="2">
    <source>
        <dbReference type="EMBL" id="CAA9489047.1"/>
    </source>
</evidence>
<feature type="compositionally biased region" description="Low complexity" evidence="1">
    <location>
        <begin position="267"/>
        <end position="284"/>
    </location>
</feature>
<feature type="compositionally biased region" description="Low complexity" evidence="1">
    <location>
        <begin position="153"/>
        <end position="168"/>
    </location>
</feature>